<protein>
    <recommendedName>
        <fullName evidence="3">Secreted protein</fullName>
    </recommendedName>
</protein>
<accession>A4U4S1</accession>
<name>A4U4S1_9PROT</name>
<organism evidence="2">
    <name type="scientific">Magnetospirillum gryphiswaldense</name>
    <dbReference type="NCBI Taxonomy" id="55518"/>
    <lineage>
        <taxon>Bacteria</taxon>
        <taxon>Pseudomonadati</taxon>
        <taxon>Pseudomonadota</taxon>
        <taxon>Alphaproteobacteria</taxon>
        <taxon>Rhodospirillales</taxon>
        <taxon>Rhodospirillaceae</taxon>
        <taxon>Magnetospirillum</taxon>
    </lineage>
</organism>
<dbReference type="Pfam" id="PF08904">
    <property type="entry name" value="EipB_like"/>
    <property type="match status" value="1"/>
</dbReference>
<evidence type="ECO:0000313" key="2">
    <source>
        <dbReference type="EMBL" id="CAM77878.1"/>
    </source>
</evidence>
<dbReference type="EMBL" id="CU459003">
    <property type="protein sequence ID" value="CAM77878.1"/>
    <property type="molecule type" value="Genomic_DNA"/>
</dbReference>
<dbReference type="AlphaFoldDB" id="A4U4S1"/>
<sequence length="278" mass="30127">MYNAASLSWRFLMVRGVRMAVAAMVVTAAGQALAGPADLAPHRAVYSMGLSTTKPGSGIAAASGTMSYQFEDTCDGWVVENRIAITYAYTEGGQALSATDFITWESKDGLHYRFRMRNTRDGQVTEDVEGHADLKGKGQGGTARFSRPEPMTLALPKGTLFPTEHTLRLIDHAQSGGRSFWRVVFDGSGLDGPYEVNALIGKQSQALPAKPVSTLLGTPHWPMHLAFFPVSSPEEVPNFEMSLAYHPNGVAQEIVQTFKSFSLKGRLDSVEALPKRGC</sequence>
<reference evidence="2" key="1">
    <citation type="journal article" date="2007" name="J. Bacteriol.">
        <title>Comparative genome analysis of four magnetotactic bacteria reveals a complex set of group-specific genes implicated in magnetosome biomineralization and function.</title>
        <authorList>
            <person name="Richter M."/>
            <person name="Kube M."/>
            <person name="Bazylinski D.A."/>
            <person name="Lombardot T."/>
            <person name="Gloeckner F.O."/>
            <person name="Reinhardt R."/>
            <person name="Schueler D."/>
        </authorList>
    </citation>
    <scope>NUCLEOTIDE SEQUENCE</scope>
    <source>
        <strain evidence="2">MSR-1</strain>
    </source>
</reference>
<feature type="chain" id="PRO_5002674412" description="Secreted protein" evidence="1">
    <location>
        <begin position="35"/>
        <end position="278"/>
    </location>
</feature>
<dbReference type="InterPro" id="IPR015000">
    <property type="entry name" value="EipB-like"/>
</dbReference>
<evidence type="ECO:0008006" key="3">
    <source>
        <dbReference type="Google" id="ProtNLM"/>
    </source>
</evidence>
<proteinExistence type="predicted"/>
<gene>
    <name evidence="2" type="ORF">MGR_3946</name>
</gene>
<evidence type="ECO:0000256" key="1">
    <source>
        <dbReference type="SAM" id="SignalP"/>
    </source>
</evidence>
<keyword evidence="1" id="KW-0732">Signal</keyword>
<feature type="signal peptide" evidence="1">
    <location>
        <begin position="1"/>
        <end position="34"/>
    </location>
</feature>